<feature type="region of interest" description="Disordered" evidence="2">
    <location>
        <begin position="559"/>
        <end position="593"/>
    </location>
</feature>
<dbReference type="PANTHER" id="PTHR16026">
    <property type="entry name" value="CARTILAGE ACIDIC PROTEIN 1"/>
    <property type="match status" value="1"/>
</dbReference>
<dbReference type="Gene3D" id="2.130.10.130">
    <property type="entry name" value="Integrin alpha, N-terminal"/>
    <property type="match status" value="2"/>
</dbReference>
<dbReference type="InterPro" id="IPR027039">
    <property type="entry name" value="Crtac1"/>
</dbReference>
<dbReference type="EMBL" id="JAZGQL010000005">
    <property type="protein sequence ID" value="MEE6307022.1"/>
    <property type="molecule type" value="Genomic_DNA"/>
</dbReference>
<dbReference type="Pfam" id="PF13517">
    <property type="entry name" value="FG-GAP_3"/>
    <property type="match status" value="1"/>
</dbReference>
<evidence type="ECO:0000256" key="1">
    <source>
        <dbReference type="ARBA" id="ARBA00022729"/>
    </source>
</evidence>
<dbReference type="InterPro" id="IPR028994">
    <property type="entry name" value="Integrin_alpha_N"/>
</dbReference>
<dbReference type="InterPro" id="IPR011519">
    <property type="entry name" value="UnbV_ASPIC"/>
</dbReference>
<dbReference type="RefSeq" id="WP_331207331.1">
    <property type="nucleotide sequence ID" value="NZ_JAZGQL010000005.1"/>
</dbReference>
<evidence type="ECO:0000259" key="3">
    <source>
        <dbReference type="Pfam" id="PF07593"/>
    </source>
</evidence>
<organism evidence="4 5">
    <name type="scientific">Plantactinospora veratri</name>
    <dbReference type="NCBI Taxonomy" id="1436122"/>
    <lineage>
        <taxon>Bacteria</taxon>
        <taxon>Bacillati</taxon>
        <taxon>Actinomycetota</taxon>
        <taxon>Actinomycetes</taxon>
        <taxon>Micromonosporales</taxon>
        <taxon>Micromonosporaceae</taxon>
        <taxon>Plantactinospora</taxon>
    </lineage>
</organism>
<dbReference type="PANTHER" id="PTHR16026:SF0">
    <property type="entry name" value="CARTILAGE ACIDIC PROTEIN 1"/>
    <property type="match status" value="1"/>
</dbReference>
<protein>
    <submittedName>
        <fullName evidence="4">CRTAC1 family protein</fullName>
    </submittedName>
</protein>
<dbReference type="SUPFAM" id="SSF69318">
    <property type="entry name" value="Integrin alpha N-terminal domain"/>
    <property type="match status" value="1"/>
</dbReference>
<feature type="compositionally biased region" description="Low complexity" evidence="2">
    <location>
        <begin position="559"/>
        <end position="592"/>
    </location>
</feature>
<dbReference type="Proteomes" id="UP001339911">
    <property type="component" value="Unassembled WGS sequence"/>
</dbReference>
<evidence type="ECO:0000313" key="5">
    <source>
        <dbReference type="Proteomes" id="UP001339911"/>
    </source>
</evidence>
<proteinExistence type="predicted"/>
<dbReference type="InterPro" id="IPR013517">
    <property type="entry name" value="FG-GAP"/>
</dbReference>
<evidence type="ECO:0000313" key="4">
    <source>
        <dbReference type="EMBL" id="MEE6307022.1"/>
    </source>
</evidence>
<evidence type="ECO:0000256" key="2">
    <source>
        <dbReference type="SAM" id="MobiDB-lite"/>
    </source>
</evidence>
<gene>
    <name evidence="4" type="ORF">V1634_09315</name>
</gene>
<reference evidence="4 5" key="1">
    <citation type="submission" date="2024-01" db="EMBL/GenBank/DDBJ databases">
        <title>Genome insights into Plantactinospora veratri sp. nov.</title>
        <authorList>
            <person name="Wang L."/>
        </authorList>
    </citation>
    <scope>NUCLEOTIDE SEQUENCE [LARGE SCALE GENOMIC DNA]</scope>
    <source>
        <strain evidence="4 5">NEAU-FHS4</strain>
    </source>
</reference>
<keyword evidence="1" id="KW-0732">Signal</keyword>
<feature type="domain" description="ASPIC/UnbV" evidence="3">
    <location>
        <begin position="603"/>
        <end position="661"/>
    </location>
</feature>
<dbReference type="Pfam" id="PF07593">
    <property type="entry name" value="UnbV_ASPIC"/>
    <property type="match status" value="1"/>
</dbReference>
<comment type="caution">
    <text evidence="4">The sequence shown here is derived from an EMBL/GenBank/DDBJ whole genome shotgun (WGS) entry which is preliminary data.</text>
</comment>
<keyword evidence="5" id="KW-1185">Reference proteome</keyword>
<sequence length="683" mass="73231">MAQKAGWLRRQLPGIVAVVLMAAFFQAARLPTASSAELDGLAGRFEFTSYSVAMPGGFPQQTIRKVNKDYRHIDAWISSVGAGIAMNDLDGDGLANDLCITDPRIDQVVVTPVPGARADRYPPFAVDLTALPAQRASAPMGCVPGDFNEDGRMDLLVYLWGRTPILYLARSGATSLNQASYQAVELVRGASGTQYTGPLWNTNTAAVDDFDGDGHLDIYIGNYFPHGPVLDDTKSGGVAMNRSMSHAFNGGEDYLFRWTGATSGDQPTANFEMIANALPREVSKGWALASGANDFDGDNLPELYLAHDFGPDRLLYNQSTPGRFKFSAVKAPRQAFVPNSKRVGADSFKGMGVDFGDIDGDGLYDMYVSNITTTFGLEESHFAFVNTAKNVDDLRARLGDGKAPFEDRSAPLGLAWSGWGWDVKLADFDNSGELQVAQTTGFLKGEVNRWPQLQELAMTNDGLLEHPESWPRLEAGDDIGGAQRLHFFVRNEEGRFTDLAGQLGLAVPVPTRGIATGDADGDGRLDFAVARQWDAPVFYHNQSPSPGAFLGLRLTHPATPATDAAGTPPGTGTADTPAAPGAAEPAPAGDAAQKAPMFCSPVVGTQVTVTTEDGRTLLGRVDGGSGHSGKRSHEVHIGLGRDVSGPVQVNLRWRDRTGQVHQQDLRLDPGWHALELGTQAREM</sequence>
<accession>A0ABU7SBN1</accession>
<name>A0ABU7SBN1_9ACTN</name>